<sequence>MPDFGKQQQKDEGEKEFSIQPISEQSDPKFAPFNSHPGPARTNDMPQQEGTKDDRQARKEELNKK</sequence>
<dbReference type="AlphaFoldDB" id="A0A084ATL6"/>
<keyword evidence="3" id="KW-1185">Reference proteome</keyword>
<dbReference type="HOGENOM" id="CLU_160855_2_0_1"/>
<dbReference type="EMBL" id="KL648566">
    <property type="protein sequence ID" value="KEY68645.1"/>
    <property type="molecule type" value="Genomic_DNA"/>
</dbReference>
<evidence type="ECO:0000313" key="2">
    <source>
        <dbReference type="EMBL" id="KEY68645.1"/>
    </source>
</evidence>
<reference evidence="2 3" key="1">
    <citation type="journal article" date="2014" name="BMC Genomics">
        <title>Comparative genome sequencing reveals chemotype-specific gene clusters in the toxigenic black mold Stachybotrys.</title>
        <authorList>
            <person name="Semeiks J."/>
            <person name="Borek D."/>
            <person name="Otwinowski Z."/>
            <person name="Grishin N.V."/>
        </authorList>
    </citation>
    <scope>NUCLEOTIDE SEQUENCE [LARGE SCALE GENOMIC DNA]</scope>
    <source>
        <strain evidence="3">CBS 109288 / IBT 7711</strain>
    </source>
</reference>
<evidence type="ECO:0000256" key="1">
    <source>
        <dbReference type="SAM" id="MobiDB-lite"/>
    </source>
</evidence>
<feature type="region of interest" description="Disordered" evidence="1">
    <location>
        <begin position="1"/>
        <end position="65"/>
    </location>
</feature>
<organism evidence="2 3">
    <name type="scientific">Stachybotrys chartarum (strain CBS 109288 / IBT 7711)</name>
    <name type="common">Toxic black mold</name>
    <name type="synonym">Stilbospora chartarum</name>
    <dbReference type="NCBI Taxonomy" id="1280523"/>
    <lineage>
        <taxon>Eukaryota</taxon>
        <taxon>Fungi</taxon>
        <taxon>Dikarya</taxon>
        <taxon>Ascomycota</taxon>
        <taxon>Pezizomycotina</taxon>
        <taxon>Sordariomycetes</taxon>
        <taxon>Hypocreomycetidae</taxon>
        <taxon>Hypocreales</taxon>
        <taxon>Stachybotryaceae</taxon>
        <taxon>Stachybotrys</taxon>
    </lineage>
</organism>
<protein>
    <submittedName>
        <fullName evidence="2">Uncharacterized protein</fullName>
    </submittedName>
</protein>
<evidence type="ECO:0000313" key="3">
    <source>
        <dbReference type="Proteomes" id="UP000028045"/>
    </source>
</evidence>
<accession>A0A084ATL6</accession>
<proteinExistence type="predicted"/>
<feature type="compositionally biased region" description="Basic and acidic residues" evidence="1">
    <location>
        <begin position="8"/>
        <end position="17"/>
    </location>
</feature>
<dbReference type="OrthoDB" id="2532734at2759"/>
<feature type="compositionally biased region" description="Basic and acidic residues" evidence="1">
    <location>
        <begin position="50"/>
        <end position="65"/>
    </location>
</feature>
<dbReference type="Proteomes" id="UP000028045">
    <property type="component" value="Unassembled WGS sequence"/>
</dbReference>
<gene>
    <name evidence="2" type="ORF">S7711_00524</name>
</gene>
<name>A0A084ATL6_STACB</name>